<feature type="compositionally biased region" description="Polar residues" evidence="1">
    <location>
        <begin position="128"/>
        <end position="140"/>
    </location>
</feature>
<evidence type="ECO:0000256" key="1">
    <source>
        <dbReference type="SAM" id="MobiDB-lite"/>
    </source>
</evidence>
<dbReference type="EMBL" id="KB320639">
    <property type="protein sequence ID" value="ELW66686.1"/>
    <property type="molecule type" value="Genomic_DNA"/>
</dbReference>
<evidence type="ECO:0000313" key="2">
    <source>
        <dbReference type="EMBL" id="ELW66686.1"/>
    </source>
</evidence>
<proteinExistence type="predicted"/>
<accession>L9KV46</accession>
<name>L9KV46_TUPCH</name>
<evidence type="ECO:0000313" key="3">
    <source>
        <dbReference type="Proteomes" id="UP000011518"/>
    </source>
</evidence>
<reference evidence="3" key="1">
    <citation type="submission" date="2012-07" db="EMBL/GenBank/DDBJ databases">
        <title>Genome of the Chinese tree shrew, a rising model animal genetically related to primates.</title>
        <authorList>
            <person name="Zhang G."/>
            <person name="Fan Y."/>
            <person name="Yao Y."/>
            <person name="Huang Z."/>
        </authorList>
    </citation>
    <scope>NUCLEOTIDE SEQUENCE [LARGE SCALE GENOMIC DNA]</scope>
</reference>
<protein>
    <submittedName>
        <fullName evidence="2">Uncharacterized protein</fullName>
    </submittedName>
</protein>
<reference evidence="3" key="2">
    <citation type="journal article" date="2013" name="Nat. Commun.">
        <title>Genome of the Chinese tree shrew.</title>
        <authorList>
            <person name="Fan Y."/>
            <person name="Huang Z.Y."/>
            <person name="Cao C.C."/>
            <person name="Chen C.S."/>
            <person name="Chen Y.X."/>
            <person name="Fan D.D."/>
            <person name="He J."/>
            <person name="Hou H.L."/>
            <person name="Hu L."/>
            <person name="Hu X.T."/>
            <person name="Jiang X.T."/>
            <person name="Lai R."/>
            <person name="Lang Y.S."/>
            <person name="Liang B."/>
            <person name="Liao S.G."/>
            <person name="Mu D."/>
            <person name="Ma Y.Y."/>
            <person name="Niu Y.Y."/>
            <person name="Sun X.Q."/>
            <person name="Xia J.Q."/>
            <person name="Xiao J."/>
            <person name="Xiong Z.Q."/>
            <person name="Xu L."/>
            <person name="Yang L."/>
            <person name="Zhang Y."/>
            <person name="Zhao W."/>
            <person name="Zhao X.D."/>
            <person name="Zheng Y.T."/>
            <person name="Zhou J.M."/>
            <person name="Zhu Y.B."/>
            <person name="Zhang G.J."/>
            <person name="Wang J."/>
            <person name="Yao Y.G."/>
        </authorList>
    </citation>
    <scope>NUCLEOTIDE SEQUENCE [LARGE SCALE GENOMIC DNA]</scope>
</reference>
<feature type="region of interest" description="Disordered" evidence="1">
    <location>
        <begin position="128"/>
        <end position="181"/>
    </location>
</feature>
<dbReference type="Proteomes" id="UP000011518">
    <property type="component" value="Unassembled WGS sequence"/>
</dbReference>
<feature type="region of interest" description="Disordered" evidence="1">
    <location>
        <begin position="77"/>
        <end position="101"/>
    </location>
</feature>
<dbReference type="InParanoid" id="L9KV46"/>
<organism evidence="2 3">
    <name type="scientific">Tupaia chinensis</name>
    <name type="common">Chinese tree shrew</name>
    <name type="synonym">Tupaia belangeri chinensis</name>
    <dbReference type="NCBI Taxonomy" id="246437"/>
    <lineage>
        <taxon>Eukaryota</taxon>
        <taxon>Metazoa</taxon>
        <taxon>Chordata</taxon>
        <taxon>Craniata</taxon>
        <taxon>Vertebrata</taxon>
        <taxon>Euteleostomi</taxon>
        <taxon>Mammalia</taxon>
        <taxon>Eutheria</taxon>
        <taxon>Euarchontoglires</taxon>
        <taxon>Scandentia</taxon>
        <taxon>Tupaiidae</taxon>
        <taxon>Tupaia</taxon>
    </lineage>
</organism>
<sequence length="378" mass="41281">MIEELSTSSAAEEKKAPMQLFLQLSSNSYCSHGGSYAVLDTMQPALRTYRVSYSNPMTIALNPFVRKLRLTQVPRATAPGKTRREPRAEGPAGLIKCRGVGDRAPGTVRRPLLRAEEGQGVRVPRCSRTWQRSPASSHLEPSSRVAVPSRSAGMIPGRDVGGPRPATLHSLSTQPTRAAGGRDRLRRLRPALHRGFRAPWRPHRACAISGSTIAVAPPPTSDWVDSQLRPQAAPPGLWVAAPGSVQDLLQDLRLVRLAWGSVNVNNVSEIAVCGVDSTLGGWKATATIRVRVNDGSDKGGHSRKMEANAARVHQGEATELASGMDARRRGKAARRIALLDLVKWDRPELKWRKYQKEGNQEFVLDKLILRHLLGNSVS</sequence>
<gene>
    <name evidence="2" type="ORF">TREES_T100006485</name>
</gene>
<keyword evidence="3" id="KW-1185">Reference proteome</keyword>
<dbReference type="AlphaFoldDB" id="L9KV46"/>